<dbReference type="InterPro" id="IPR051533">
    <property type="entry name" value="WaaL-like"/>
</dbReference>
<feature type="transmembrane region" description="Helical" evidence="5">
    <location>
        <begin position="190"/>
        <end position="206"/>
    </location>
</feature>
<feature type="transmembrane region" description="Helical" evidence="5">
    <location>
        <begin position="12"/>
        <end position="28"/>
    </location>
</feature>
<dbReference type="AlphaFoldDB" id="A0A1F5CCC0"/>
<dbReference type="Gene3D" id="1.25.40.10">
    <property type="entry name" value="Tetratricopeptide repeat domain"/>
    <property type="match status" value="1"/>
</dbReference>
<organism evidence="7 8">
    <name type="scientific">Candidatus Azambacteria bacterium RIFCSPLOWO2_02_FULL_44_14</name>
    <dbReference type="NCBI Taxonomy" id="1797306"/>
    <lineage>
        <taxon>Bacteria</taxon>
        <taxon>Candidatus Azamiibacteriota</taxon>
    </lineage>
</organism>
<feature type="transmembrane region" description="Helical" evidence="5">
    <location>
        <begin position="435"/>
        <end position="451"/>
    </location>
</feature>
<keyword evidence="4 5" id="KW-0472">Membrane</keyword>
<dbReference type="InterPro" id="IPR007016">
    <property type="entry name" value="O-antigen_ligase-rel_domated"/>
</dbReference>
<feature type="transmembrane region" description="Helical" evidence="5">
    <location>
        <begin position="152"/>
        <end position="170"/>
    </location>
</feature>
<evidence type="ECO:0000259" key="6">
    <source>
        <dbReference type="Pfam" id="PF04932"/>
    </source>
</evidence>
<feature type="transmembrane region" description="Helical" evidence="5">
    <location>
        <begin position="270"/>
        <end position="289"/>
    </location>
</feature>
<feature type="transmembrane region" description="Helical" evidence="5">
    <location>
        <begin position="71"/>
        <end position="94"/>
    </location>
</feature>
<feature type="transmembrane region" description="Helical" evidence="5">
    <location>
        <begin position="243"/>
        <end position="263"/>
    </location>
</feature>
<gene>
    <name evidence="7" type="ORF">A3I30_00875</name>
</gene>
<sequence length="695" mass="78376">MAKSLENFLSKIIKYGLYAILITPLALWPKALYPFLTSKFILFQILVEIVFAAWLILLIKRGFTRTWADLRGNYIILSLAGFFAVSFISAIFGVDFQRSFWGFGPRLTGLFGELHFMAWFLVLTSSLYNPNKSKNPNNPNSEYPGKLVNSDYYLNFSFFVAIAVGLTSFYENPQWGLVYGYDIFNNQTFAAPYYLFHFFWGLYQIINKLQTTNYKLQTLRRWIFGAGTIFILYRIFITQIRGAIIGLLAGLFILGVGLLFGRALNKKTRVAVGIIGGLILLALSVFIVFRNNPVFQELSPIKKITGISLSETTVQTRISTWRVALKGFGKDAFFGVGPENFNYLFNANYDPQSLKFGGGGFHETWFDKPHNAFLEVLTETGVIGMLAYILIWIAAVIALRRLYKAGDKILSLILAAAFISYFGSMFFAFDSFGSWFGLYLTLCFLASQINPNNMERNPNDPNSDYSDKIRKFGLLIIPIFVFGLLYLNYSIWRANLYDAESIRMFSRDTGSGMTLAKRSLDYWTPYAAEYKFDLFTAVASAIQKNQPLPDPETTINFVLEKADEVVAAHPNDAVYLTGMAKLFGILAERGRDPQILAWAQDYGEKSLLLSPSRQETLFYLSKIALLQSDTKSAVARAKQAVDAAPSIYLSRWYYGLALLADGRAVEGKTEIKEALDLGYKPKGGEIELIKNLGLQ</sequence>
<evidence type="ECO:0000313" key="7">
    <source>
        <dbReference type="EMBL" id="OGD40505.1"/>
    </source>
</evidence>
<evidence type="ECO:0000256" key="2">
    <source>
        <dbReference type="ARBA" id="ARBA00022692"/>
    </source>
</evidence>
<evidence type="ECO:0000256" key="4">
    <source>
        <dbReference type="ARBA" id="ARBA00023136"/>
    </source>
</evidence>
<dbReference type="Proteomes" id="UP000177197">
    <property type="component" value="Unassembled WGS sequence"/>
</dbReference>
<evidence type="ECO:0000256" key="3">
    <source>
        <dbReference type="ARBA" id="ARBA00022989"/>
    </source>
</evidence>
<feature type="transmembrane region" description="Helical" evidence="5">
    <location>
        <begin position="218"/>
        <end position="237"/>
    </location>
</feature>
<feature type="domain" description="O-antigen ligase-related" evidence="6">
    <location>
        <begin position="227"/>
        <end position="389"/>
    </location>
</feature>
<name>A0A1F5CCC0_9BACT</name>
<dbReference type="PANTHER" id="PTHR37422:SF13">
    <property type="entry name" value="LIPOPOLYSACCHARIDE BIOSYNTHESIS PROTEIN PA4999-RELATED"/>
    <property type="match status" value="1"/>
</dbReference>
<comment type="caution">
    <text evidence="7">The sequence shown here is derived from an EMBL/GenBank/DDBJ whole genome shotgun (WGS) entry which is preliminary data.</text>
</comment>
<evidence type="ECO:0000256" key="5">
    <source>
        <dbReference type="SAM" id="Phobius"/>
    </source>
</evidence>
<dbReference type="PANTHER" id="PTHR37422">
    <property type="entry name" value="TEICHURONIC ACID BIOSYNTHESIS PROTEIN TUAE"/>
    <property type="match status" value="1"/>
</dbReference>
<proteinExistence type="predicted"/>
<feature type="transmembrane region" description="Helical" evidence="5">
    <location>
        <begin position="382"/>
        <end position="402"/>
    </location>
</feature>
<dbReference type="Pfam" id="PF04932">
    <property type="entry name" value="Wzy_C"/>
    <property type="match status" value="1"/>
</dbReference>
<dbReference type="SUPFAM" id="SSF48452">
    <property type="entry name" value="TPR-like"/>
    <property type="match status" value="1"/>
</dbReference>
<evidence type="ECO:0000256" key="1">
    <source>
        <dbReference type="ARBA" id="ARBA00004141"/>
    </source>
</evidence>
<feature type="transmembrane region" description="Helical" evidence="5">
    <location>
        <begin position="409"/>
        <end position="429"/>
    </location>
</feature>
<dbReference type="InterPro" id="IPR011990">
    <property type="entry name" value="TPR-like_helical_dom_sf"/>
</dbReference>
<keyword evidence="2 5" id="KW-0812">Transmembrane</keyword>
<accession>A0A1F5CCC0</accession>
<comment type="subcellular location">
    <subcellularLocation>
        <location evidence="1">Membrane</location>
        <topology evidence="1">Multi-pass membrane protein</topology>
    </subcellularLocation>
</comment>
<evidence type="ECO:0000313" key="8">
    <source>
        <dbReference type="Proteomes" id="UP000177197"/>
    </source>
</evidence>
<keyword evidence="3 5" id="KW-1133">Transmembrane helix</keyword>
<feature type="transmembrane region" description="Helical" evidence="5">
    <location>
        <begin position="114"/>
        <end position="131"/>
    </location>
</feature>
<feature type="transmembrane region" description="Helical" evidence="5">
    <location>
        <begin position="40"/>
        <end position="59"/>
    </location>
</feature>
<dbReference type="GO" id="GO:0016020">
    <property type="term" value="C:membrane"/>
    <property type="evidence" value="ECO:0007669"/>
    <property type="project" value="UniProtKB-SubCell"/>
</dbReference>
<dbReference type="EMBL" id="MEYV01000007">
    <property type="protein sequence ID" value="OGD40505.1"/>
    <property type="molecule type" value="Genomic_DNA"/>
</dbReference>
<protein>
    <recommendedName>
        <fullName evidence="6">O-antigen ligase-related domain-containing protein</fullName>
    </recommendedName>
</protein>
<feature type="transmembrane region" description="Helical" evidence="5">
    <location>
        <begin position="472"/>
        <end position="492"/>
    </location>
</feature>
<reference evidence="7 8" key="1">
    <citation type="journal article" date="2016" name="Nat. Commun.">
        <title>Thousands of microbial genomes shed light on interconnected biogeochemical processes in an aquifer system.</title>
        <authorList>
            <person name="Anantharaman K."/>
            <person name="Brown C.T."/>
            <person name="Hug L.A."/>
            <person name="Sharon I."/>
            <person name="Castelle C.J."/>
            <person name="Probst A.J."/>
            <person name="Thomas B.C."/>
            <person name="Singh A."/>
            <person name="Wilkins M.J."/>
            <person name="Karaoz U."/>
            <person name="Brodie E.L."/>
            <person name="Williams K.H."/>
            <person name="Hubbard S.S."/>
            <person name="Banfield J.F."/>
        </authorList>
    </citation>
    <scope>NUCLEOTIDE SEQUENCE [LARGE SCALE GENOMIC DNA]</scope>
</reference>